<comment type="caution">
    <text evidence="1">The sequence shown here is derived from an EMBL/GenBank/DDBJ whole genome shotgun (WGS) entry which is preliminary data.</text>
</comment>
<evidence type="ECO:0000313" key="2">
    <source>
        <dbReference type="Proteomes" id="UP000288082"/>
    </source>
</evidence>
<dbReference type="RefSeq" id="WP_126187418.1">
    <property type="nucleotide sequence ID" value="NZ_PELM01000166.1"/>
</dbReference>
<dbReference type="InterPro" id="IPR019903">
    <property type="entry name" value="RIC_family"/>
</dbReference>
<proteinExistence type="predicted"/>
<dbReference type="InterPro" id="IPR038062">
    <property type="entry name" value="ScdA-like_N_sf"/>
</dbReference>
<dbReference type="Gene3D" id="1.10.3910.10">
    <property type="entry name" value="SP0561-like"/>
    <property type="match status" value="1"/>
</dbReference>
<dbReference type="AlphaFoldDB" id="A0A430R6H9"/>
<gene>
    <name evidence="1" type="ORF">CSW50_06215</name>
</gene>
<dbReference type="Proteomes" id="UP000288082">
    <property type="component" value="Unassembled WGS sequence"/>
</dbReference>
<reference evidence="1 2" key="1">
    <citation type="journal article" date="2019" name="Extremophiles">
        <title>Biogeography of thermophiles and predominance of Thermus scotoductus in domestic water heaters.</title>
        <authorList>
            <person name="Wilpiszeski R.L."/>
            <person name="Zhang Z."/>
            <person name="House C.H."/>
        </authorList>
    </citation>
    <scope>NUCLEOTIDE SEQUENCE [LARGE SCALE GENOMIC DNA]</scope>
    <source>
        <strain evidence="1 2">38_S38</strain>
    </source>
</reference>
<organism evidence="1 2">
    <name type="scientific">Thermus scotoductus</name>
    <dbReference type="NCBI Taxonomy" id="37636"/>
    <lineage>
        <taxon>Bacteria</taxon>
        <taxon>Thermotogati</taxon>
        <taxon>Deinococcota</taxon>
        <taxon>Deinococci</taxon>
        <taxon>Thermales</taxon>
        <taxon>Thermaceae</taxon>
        <taxon>Thermus</taxon>
    </lineage>
</organism>
<accession>A0A430R6H9</accession>
<name>A0A430R6H9_THESC</name>
<protein>
    <submittedName>
        <fullName evidence="1">Hemerythrin</fullName>
    </submittedName>
</protein>
<dbReference type="Pfam" id="PF04405">
    <property type="entry name" value="ScdA_N"/>
    <property type="match status" value="1"/>
</dbReference>
<sequence length="65" mass="7048">MEELTLKTTVNEVLQRHPEAVRLLNEMGIDTCCGGADSLEEASRQAGKNPEEVLKALLALLGRQG</sequence>
<evidence type="ECO:0000313" key="1">
    <source>
        <dbReference type="EMBL" id="RTH03016.1"/>
    </source>
</evidence>
<dbReference type="EMBL" id="PELM01000166">
    <property type="protein sequence ID" value="RTH03016.1"/>
    <property type="molecule type" value="Genomic_DNA"/>
</dbReference>
<dbReference type="SUPFAM" id="SSF140683">
    <property type="entry name" value="SP0561-like"/>
    <property type="match status" value="1"/>
</dbReference>